<sequence>MKIAAEQTSPTLTVIIPLRLTEQRMDLLDRINYYKLDSELPAGVDFIVIDDGSPDKLYREIEKRASDITTVYRTGAKPFQDFSLARARNYAAQRAKGQFLMFLDADLIPYPGFFKDILREIQVTDLQNQVDQFLMLPVIYLTELGFDKMQNMQPDLWRAYFINSMPKDNASEIEKFSSGTSVVVLDRHYYLSRGGQDEQFEGWGFEDYEFATRLIRKVRKFPLPSNWLSMAGNFMKICKYDGWKATYRLYGDWMASKGIYMFHSPHPIEAKYHRRKDINLRYLQHRMSEFVKTGIEHDPLPALEQGKTLLLQKNPFTCQREFAPYLGQVTHVSRDHFETAEEFGDYLLENEFDRVVFGNPYSTDKLTSLYKWCRENGFPYIVAERGALPGAVYHDRNGFLNDSNSYDESLWNKPLSQADHDITVAYIEEIKEGKDNLEKQSDRIDTFVLRQRLGITAKHKVLFVPFQQPNDTVIRNFAGPIGSYDNFHAKICSLVEELGPEWKILYKKHPVEDSLPEIPGAIAVHDINMHDLMDICHAVALINSGTGLYAMMYGKPLYVFGDSWYAADGLCVPVKDPDEAATLIKSGFEVDYEKVLRFVNYLRFSFYSFGQMVTRRVRYEDGTPITATTEINYYELRGFAKSTRKLQKTFSVIPTTSPMFDRYKGGTGQVIHGTTAPAPAKATAVATNKPAQPKPAAVAATPAPAPAPAPIPTPITVSMPAAANADDTTDEAMESLGYNDHVRLGVEHFARGEFKEAAAQLDRAVELNPAHIKTLRTAAEAHVSAGSKETAILYLSTACKLAPDNKNLSKRLRSLTVPAWRRPLTSSTPFPVTM</sequence>
<dbReference type="SMART" id="SM00028">
    <property type="entry name" value="TPR"/>
    <property type="match status" value="2"/>
</dbReference>
<reference evidence="3" key="1">
    <citation type="submission" date="2007-05" db="EMBL/GenBank/DDBJ databases">
        <title>Complete sequence of Pseudomonas putida F1.</title>
        <authorList>
            <consortium name="US DOE Joint Genome Institute"/>
            <person name="Copeland A."/>
            <person name="Lucas S."/>
            <person name="Lapidus A."/>
            <person name="Barry K."/>
            <person name="Detter J.C."/>
            <person name="Glavina del Rio T."/>
            <person name="Hammon N."/>
            <person name="Israni S."/>
            <person name="Dalin E."/>
            <person name="Tice H."/>
            <person name="Pitluck S."/>
            <person name="Chain P."/>
            <person name="Malfatti S."/>
            <person name="Shin M."/>
            <person name="Vergez L."/>
            <person name="Schmutz J."/>
            <person name="Larimer F."/>
            <person name="Land M."/>
            <person name="Hauser L."/>
            <person name="Kyrpides N."/>
            <person name="Lykidis A."/>
            <person name="Parales R."/>
            <person name="Richardson P."/>
        </authorList>
    </citation>
    <scope>NUCLEOTIDE SEQUENCE [LARGE SCALE GENOMIC DNA]</scope>
    <source>
        <strain evidence="3">F1</strain>
    </source>
</reference>
<dbReference type="CAZy" id="GT2">
    <property type="family name" value="Glycosyltransferase Family 2"/>
</dbReference>
<dbReference type="InterPro" id="IPR029044">
    <property type="entry name" value="Nucleotide-diphossugar_trans"/>
</dbReference>
<evidence type="ECO:0000313" key="3">
    <source>
        <dbReference type="EMBL" id="ABQ80030.1"/>
    </source>
</evidence>
<dbReference type="KEGG" id="ppf:Pput_3906"/>
<dbReference type="Gene3D" id="1.25.40.10">
    <property type="entry name" value="Tetratricopeptide repeat domain"/>
    <property type="match status" value="1"/>
</dbReference>
<feature type="repeat" description="TPR" evidence="1">
    <location>
        <begin position="738"/>
        <end position="771"/>
    </location>
</feature>
<dbReference type="Gene3D" id="3.90.550.10">
    <property type="entry name" value="Spore Coat Polysaccharide Biosynthesis Protein SpsA, Chain A"/>
    <property type="match status" value="1"/>
</dbReference>
<dbReference type="PANTHER" id="PTHR43685">
    <property type="entry name" value="GLYCOSYLTRANSFERASE"/>
    <property type="match status" value="1"/>
</dbReference>
<dbReference type="InterPro" id="IPR019734">
    <property type="entry name" value="TPR_rpt"/>
</dbReference>
<accession>A5W7C0</accession>
<dbReference type="HOGENOM" id="CLU_367130_0_0_6"/>
<protein>
    <submittedName>
        <fullName evidence="3">Capsule polysaccharide biosynthesis protein</fullName>
    </submittedName>
</protein>
<dbReference type="EMBL" id="CP000712">
    <property type="protein sequence ID" value="ABQ80030.1"/>
    <property type="molecule type" value="Genomic_DNA"/>
</dbReference>
<dbReference type="InterPro" id="IPR050834">
    <property type="entry name" value="Glycosyltransf_2"/>
</dbReference>
<gene>
    <name evidence="3" type="ordered locus">Pput_3906</name>
</gene>
<dbReference type="GO" id="GO:0015774">
    <property type="term" value="P:polysaccharide transport"/>
    <property type="evidence" value="ECO:0007669"/>
    <property type="project" value="InterPro"/>
</dbReference>
<dbReference type="Pfam" id="PF05159">
    <property type="entry name" value="Capsule_synth"/>
    <property type="match status" value="1"/>
</dbReference>
<dbReference type="GO" id="GO:0000271">
    <property type="term" value="P:polysaccharide biosynthetic process"/>
    <property type="evidence" value="ECO:0007669"/>
    <property type="project" value="InterPro"/>
</dbReference>
<dbReference type="InterPro" id="IPR019290">
    <property type="entry name" value="GlycosylTrfase-like_prok"/>
</dbReference>
<organism evidence="3">
    <name type="scientific">Pseudomonas putida (strain ATCC 700007 / DSM 6899 / JCM 31910 / BCRC 17059 / LMG 24140 / F1)</name>
    <dbReference type="NCBI Taxonomy" id="351746"/>
    <lineage>
        <taxon>Bacteria</taxon>
        <taxon>Pseudomonadati</taxon>
        <taxon>Pseudomonadota</taxon>
        <taxon>Gammaproteobacteria</taxon>
        <taxon>Pseudomonadales</taxon>
        <taxon>Pseudomonadaceae</taxon>
        <taxon>Pseudomonas</taxon>
    </lineage>
</organism>
<proteinExistence type="predicted"/>
<dbReference type="CDD" id="cd00761">
    <property type="entry name" value="Glyco_tranf_GTA_type"/>
    <property type="match status" value="1"/>
</dbReference>
<dbReference type="Pfam" id="PF10111">
    <property type="entry name" value="Glyco_tranf_2_2"/>
    <property type="match status" value="1"/>
</dbReference>
<dbReference type="SUPFAM" id="SSF53448">
    <property type="entry name" value="Nucleotide-diphospho-sugar transferases"/>
    <property type="match status" value="1"/>
</dbReference>
<dbReference type="InterPro" id="IPR011990">
    <property type="entry name" value="TPR-like_helical_dom_sf"/>
</dbReference>
<dbReference type="eggNOG" id="COG3562">
    <property type="taxonomic scope" value="Bacteria"/>
</dbReference>
<dbReference type="SUPFAM" id="SSF48452">
    <property type="entry name" value="TPR-like"/>
    <property type="match status" value="1"/>
</dbReference>
<dbReference type="eggNOG" id="COG4092">
    <property type="taxonomic scope" value="Bacteria"/>
</dbReference>
<dbReference type="AlphaFoldDB" id="A5W7C0"/>
<dbReference type="PROSITE" id="PS50005">
    <property type="entry name" value="TPR"/>
    <property type="match status" value="1"/>
</dbReference>
<dbReference type="InterPro" id="IPR007833">
    <property type="entry name" value="Capsule_polysaccharide_synth"/>
</dbReference>
<evidence type="ECO:0000259" key="2">
    <source>
        <dbReference type="Pfam" id="PF10111"/>
    </source>
</evidence>
<dbReference type="PANTHER" id="PTHR43685:SF2">
    <property type="entry name" value="GLYCOSYLTRANSFERASE 2-LIKE DOMAIN-CONTAINING PROTEIN"/>
    <property type="match status" value="1"/>
</dbReference>
<name>A5W7C0_PSEP1</name>
<evidence type="ECO:0000256" key="1">
    <source>
        <dbReference type="PROSITE-ProRule" id="PRU00339"/>
    </source>
</evidence>
<keyword evidence="1" id="KW-0802">TPR repeat</keyword>
<feature type="domain" description="Glycosyltransferase 2-like prokaryotic type" evidence="2">
    <location>
        <begin position="13"/>
        <end position="283"/>
    </location>
</feature>